<organism evidence="1">
    <name type="scientific">Cladocopium goreaui</name>
    <dbReference type="NCBI Taxonomy" id="2562237"/>
    <lineage>
        <taxon>Eukaryota</taxon>
        <taxon>Sar</taxon>
        <taxon>Alveolata</taxon>
        <taxon>Dinophyceae</taxon>
        <taxon>Suessiales</taxon>
        <taxon>Symbiodiniaceae</taxon>
        <taxon>Cladocopium</taxon>
    </lineage>
</organism>
<name>A0A9P1BJ34_9DINO</name>
<dbReference type="OrthoDB" id="418074at2759"/>
<proteinExistence type="predicted"/>
<protein>
    <submittedName>
        <fullName evidence="1">Uncharacterized protein</fullName>
    </submittedName>
</protein>
<reference evidence="1" key="1">
    <citation type="submission" date="2022-10" db="EMBL/GenBank/DDBJ databases">
        <authorList>
            <person name="Chen Y."/>
            <person name="Dougan E. K."/>
            <person name="Chan C."/>
            <person name="Rhodes N."/>
            <person name="Thang M."/>
        </authorList>
    </citation>
    <scope>NUCLEOTIDE SEQUENCE</scope>
</reference>
<reference evidence="2 3" key="2">
    <citation type="submission" date="2024-05" db="EMBL/GenBank/DDBJ databases">
        <authorList>
            <person name="Chen Y."/>
            <person name="Shah S."/>
            <person name="Dougan E. K."/>
            <person name="Thang M."/>
            <person name="Chan C."/>
        </authorList>
    </citation>
    <scope>NUCLEOTIDE SEQUENCE [LARGE SCALE GENOMIC DNA]</scope>
</reference>
<accession>A0A9P1BJ34</accession>
<keyword evidence="3" id="KW-1185">Reference proteome</keyword>
<dbReference type="AlphaFoldDB" id="A0A9P1BJ34"/>
<evidence type="ECO:0000313" key="1">
    <source>
        <dbReference type="EMBL" id="CAI3974327.1"/>
    </source>
</evidence>
<comment type="caution">
    <text evidence="1">The sequence shown here is derived from an EMBL/GenBank/DDBJ whole genome shotgun (WGS) entry which is preliminary data.</text>
</comment>
<sequence length="173" mass="18884">MKGWGLLAQATVREMRRSQLCAWLLSVRRLAQRHSMGHGAAALAVSVVLPIEVKDSIDGFARAHAIAECAQRQLKRSEGLLRQSALAALVARYVHPAVMQAAEAGCVACYTEIPTDDVALQALFEVVSSEPQQTKEVGAMLCAHLATDGFQATMVLARGWFECGIYFSYNYEL</sequence>
<dbReference type="Proteomes" id="UP001152797">
    <property type="component" value="Unassembled WGS sequence"/>
</dbReference>
<evidence type="ECO:0000313" key="3">
    <source>
        <dbReference type="Proteomes" id="UP001152797"/>
    </source>
</evidence>
<dbReference type="EMBL" id="CAMXCT020000127">
    <property type="protein sequence ID" value="CAL1127702.1"/>
    <property type="molecule type" value="Genomic_DNA"/>
</dbReference>
<dbReference type="EMBL" id="CAMXCT010000127">
    <property type="protein sequence ID" value="CAI3974327.1"/>
    <property type="molecule type" value="Genomic_DNA"/>
</dbReference>
<dbReference type="EMBL" id="CAMXCT030000127">
    <property type="protein sequence ID" value="CAL4761639.1"/>
    <property type="molecule type" value="Genomic_DNA"/>
</dbReference>
<gene>
    <name evidence="1" type="ORF">C1SCF055_LOCUS2741</name>
</gene>
<evidence type="ECO:0000313" key="2">
    <source>
        <dbReference type="EMBL" id="CAL4761639.1"/>
    </source>
</evidence>